<dbReference type="KEGG" id="mbac:BN1209_0350"/>
<dbReference type="InterPro" id="IPR036890">
    <property type="entry name" value="HATPase_C_sf"/>
</dbReference>
<feature type="transmembrane region" description="Helical" evidence="4">
    <location>
        <begin position="6"/>
        <end position="26"/>
    </location>
</feature>
<keyword evidence="4" id="KW-0472">Membrane</keyword>
<feature type="transmembrane region" description="Helical" evidence="4">
    <location>
        <begin position="64"/>
        <end position="81"/>
    </location>
</feature>
<dbReference type="Gene3D" id="3.30.565.10">
    <property type="entry name" value="Histidine kinase-like ATPase, C-terminal domain"/>
    <property type="match status" value="1"/>
</dbReference>
<evidence type="ECO:0000256" key="4">
    <source>
        <dbReference type="SAM" id="Phobius"/>
    </source>
</evidence>
<proteinExistence type="predicted"/>
<dbReference type="InterPro" id="IPR003594">
    <property type="entry name" value="HATPase_dom"/>
</dbReference>
<dbReference type="PANTHER" id="PTHR43547:SF2">
    <property type="entry name" value="HYBRID SIGNAL TRANSDUCTION HISTIDINE KINASE C"/>
    <property type="match status" value="1"/>
</dbReference>
<evidence type="ECO:0000313" key="7">
    <source>
        <dbReference type="Proteomes" id="UP000056322"/>
    </source>
</evidence>
<feature type="domain" description="Histidine kinase" evidence="5">
    <location>
        <begin position="260"/>
        <end position="482"/>
    </location>
</feature>
<keyword evidence="6" id="KW-0808">Transferase</keyword>
<evidence type="ECO:0000313" key="6">
    <source>
        <dbReference type="EMBL" id="CEN55402.1"/>
    </source>
</evidence>
<evidence type="ECO:0000256" key="1">
    <source>
        <dbReference type="ARBA" id="ARBA00000085"/>
    </source>
</evidence>
<dbReference type="EC" id="2.7.13.3" evidence="2"/>
<dbReference type="RefSeq" id="WP_045750677.1">
    <property type="nucleotide sequence ID" value="NZ_LN794158.1"/>
</dbReference>
<feature type="transmembrane region" description="Helical" evidence="4">
    <location>
        <begin position="189"/>
        <end position="214"/>
    </location>
</feature>
<dbReference type="PROSITE" id="PS50109">
    <property type="entry name" value="HIS_KIN"/>
    <property type="match status" value="1"/>
</dbReference>
<feature type="transmembrane region" description="Helical" evidence="4">
    <location>
        <begin position="93"/>
        <end position="113"/>
    </location>
</feature>
<gene>
    <name evidence="6" type="ORF">BN1209_0350</name>
</gene>
<dbReference type="Proteomes" id="UP000056322">
    <property type="component" value="Chromosome 1"/>
</dbReference>
<keyword evidence="4" id="KW-1133">Transmembrane helix</keyword>
<dbReference type="PRINTS" id="PR00344">
    <property type="entry name" value="BCTRLSENSOR"/>
</dbReference>
<evidence type="ECO:0000256" key="3">
    <source>
        <dbReference type="ARBA" id="ARBA00022553"/>
    </source>
</evidence>
<dbReference type="OrthoDB" id="9806130at2"/>
<keyword evidence="3" id="KW-0597">Phosphoprotein</keyword>
<dbReference type="Pfam" id="PF02518">
    <property type="entry name" value="HATPase_c"/>
    <property type="match status" value="1"/>
</dbReference>
<sequence>MLLDIKTAYFLLGLFYVVMPLTAYLYLRGHRTIPVKLWCLGGLLNGIGFIIISLRPLLHGHLSEFFTFTLANVLLVTGYLTRIKSLRSEMNRALPLAMLVAFVMLYGFIYHLIVLFSDELETRVLLGLVVVGVLTFTLSFEVQRYVRYFAITRLSYLGLAYFVLGVTVFIKFILLISGHDEANILKSSLINSVMTLTGIFTVIYSNIGYIAIVLSKVEKEYQLSVRENEMMFNLLEKRNSLIKDLMKMQAFSTVGSYGATVVHEVLQPLTALRFGLENLESYFLKNNQDPIATERLAAVRKPAEKAIDVIENLRNFMVERNVMLKQVDVQHTLEDVIALVQSRVKELDVEILIESNASNLFVQADQHQLERVFFNLMNNALDAIGSGSDAGRLKRIVIKLTHIQQKQFVLIKMIDSGPGIPDGAETKVFEWLETQSGGMGIGLALSRMLVESWQGAIRAYSANPDIDGLAGAVFEIKLKTSQS</sequence>
<dbReference type="Gene3D" id="1.10.287.130">
    <property type="match status" value="1"/>
</dbReference>
<keyword evidence="6" id="KW-0418">Kinase</keyword>
<organism evidence="6 7">
    <name type="scientific">Candidatus Methylopumilus turicensis</name>
    <dbReference type="NCBI Taxonomy" id="1581680"/>
    <lineage>
        <taxon>Bacteria</taxon>
        <taxon>Pseudomonadati</taxon>
        <taxon>Pseudomonadota</taxon>
        <taxon>Betaproteobacteria</taxon>
        <taxon>Nitrosomonadales</taxon>
        <taxon>Methylophilaceae</taxon>
        <taxon>Candidatus Methylopumilus</taxon>
    </lineage>
</organism>
<dbReference type="AlphaFoldDB" id="A0A0B7IWC9"/>
<accession>A0A0B7IWC9</accession>
<feature type="transmembrane region" description="Helical" evidence="4">
    <location>
        <begin position="125"/>
        <end position="142"/>
    </location>
</feature>
<dbReference type="InterPro" id="IPR004358">
    <property type="entry name" value="Sig_transdc_His_kin-like_C"/>
</dbReference>
<dbReference type="EMBL" id="LN794158">
    <property type="protein sequence ID" value="CEN55402.1"/>
    <property type="molecule type" value="Genomic_DNA"/>
</dbReference>
<dbReference type="SMART" id="SM00387">
    <property type="entry name" value="HATPase_c"/>
    <property type="match status" value="1"/>
</dbReference>
<keyword evidence="4" id="KW-0812">Transmembrane</keyword>
<evidence type="ECO:0000256" key="2">
    <source>
        <dbReference type="ARBA" id="ARBA00012438"/>
    </source>
</evidence>
<feature type="transmembrane region" description="Helical" evidence="4">
    <location>
        <begin position="38"/>
        <end position="58"/>
    </location>
</feature>
<reference evidence="7" key="1">
    <citation type="submission" date="2014-12" db="EMBL/GenBank/DDBJ databases">
        <authorList>
            <person name="Salcher M.M."/>
        </authorList>
    </citation>
    <scope>NUCLEOTIDE SEQUENCE [LARGE SCALE GENOMIC DNA]</scope>
    <source>
        <strain evidence="7">MMS-10A-171</strain>
    </source>
</reference>
<feature type="transmembrane region" description="Helical" evidence="4">
    <location>
        <begin position="154"/>
        <end position="177"/>
    </location>
</feature>
<evidence type="ECO:0000259" key="5">
    <source>
        <dbReference type="PROSITE" id="PS50109"/>
    </source>
</evidence>
<protein>
    <recommendedName>
        <fullName evidence="2">histidine kinase</fullName>
        <ecNumber evidence="2">2.7.13.3</ecNumber>
    </recommendedName>
</protein>
<dbReference type="STRING" id="1581680.BN1209_0350"/>
<dbReference type="SUPFAM" id="SSF55874">
    <property type="entry name" value="ATPase domain of HSP90 chaperone/DNA topoisomerase II/histidine kinase"/>
    <property type="match status" value="1"/>
</dbReference>
<comment type="catalytic activity">
    <reaction evidence="1">
        <text>ATP + protein L-histidine = ADP + protein N-phospho-L-histidine.</text>
        <dbReference type="EC" id="2.7.13.3"/>
    </reaction>
</comment>
<dbReference type="GO" id="GO:0000155">
    <property type="term" value="F:phosphorelay sensor kinase activity"/>
    <property type="evidence" value="ECO:0007669"/>
    <property type="project" value="TreeGrafter"/>
</dbReference>
<dbReference type="HOGENOM" id="CLU_564761_0_0_4"/>
<keyword evidence="7" id="KW-1185">Reference proteome</keyword>
<dbReference type="PANTHER" id="PTHR43547">
    <property type="entry name" value="TWO-COMPONENT HISTIDINE KINASE"/>
    <property type="match status" value="1"/>
</dbReference>
<dbReference type="InterPro" id="IPR005467">
    <property type="entry name" value="His_kinase_dom"/>
</dbReference>
<name>A0A0B7IWC9_9PROT</name>